<dbReference type="InterPro" id="IPR053137">
    <property type="entry name" value="NLR-like"/>
</dbReference>
<dbReference type="RefSeq" id="WP_262846973.1">
    <property type="nucleotide sequence ID" value="NZ_JANZYP010000055.1"/>
</dbReference>
<dbReference type="Gene3D" id="1.25.40.10">
    <property type="entry name" value="Tetratricopeptide repeat domain"/>
    <property type="match status" value="1"/>
</dbReference>
<evidence type="ECO:0000313" key="1">
    <source>
        <dbReference type="EMBL" id="MFC4587007.1"/>
    </source>
</evidence>
<dbReference type="SUPFAM" id="SSF48452">
    <property type="entry name" value="TPR-like"/>
    <property type="match status" value="2"/>
</dbReference>
<gene>
    <name evidence="1" type="primary">fxsT</name>
    <name evidence="1" type="ORF">ACFO8L_13025</name>
</gene>
<dbReference type="Pfam" id="PF13374">
    <property type="entry name" value="TPR_10"/>
    <property type="match status" value="1"/>
</dbReference>
<dbReference type="Pfam" id="PF13424">
    <property type="entry name" value="TPR_12"/>
    <property type="match status" value="1"/>
</dbReference>
<dbReference type="PANTHER" id="PTHR46082">
    <property type="entry name" value="ATP/GTP-BINDING PROTEIN-RELATED"/>
    <property type="match status" value="1"/>
</dbReference>
<dbReference type="Proteomes" id="UP001595891">
    <property type="component" value="Unassembled WGS sequence"/>
</dbReference>
<dbReference type="Gene3D" id="3.40.50.300">
    <property type="entry name" value="P-loop containing nucleotide triphosphate hydrolases"/>
    <property type="match status" value="1"/>
</dbReference>
<evidence type="ECO:0000313" key="2">
    <source>
        <dbReference type="Proteomes" id="UP001595891"/>
    </source>
</evidence>
<dbReference type="InterPro" id="IPR027417">
    <property type="entry name" value="P-loop_NTPase"/>
</dbReference>
<comment type="caution">
    <text evidence="1">The sequence shown here is derived from an EMBL/GenBank/DDBJ whole genome shotgun (WGS) entry which is preliminary data.</text>
</comment>
<dbReference type="PANTHER" id="PTHR46082:SF6">
    <property type="entry name" value="AAA+ ATPASE DOMAIN-CONTAINING PROTEIN-RELATED"/>
    <property type="match status" value="1"/>
</dbReference>
<organism evidence="1 2">
    <name type="scientific">Sphaerisporangium corydalis</name>
    <dbReference type="NCBI Taxonomy" id="1441875"/>
    <lineage>
        <taxon>Bacteria</taxon>
        <taxon>Bacillati</taxon>
        <taxon>Actinomycetota</taxon>
        <taxon>Actinomycetes</taxon>
        <taxon>Streptosporangiales</taxon>
        <taxon>Streptosporangiaceae</taxon>
        <taxon>Sphaerisporangium</taxon>
    </lineage>
</organism>
<sequence length="750" mass="82272">MVLFDGLMRVFLEAWMRRSSWVKLMAGPGIVLILLPVLTDVATGALPESWKPYSWVAWPLAILLASCIAVNEVGRHHADHALADPRPLSPVANTCGDQVWNIPAPVRTFHGRQSDLERLKAAFTVEQAGPFTRAVVALHGLAGIGKTQLALAHAADRRHLFRVGWLVPATERLTAVTAMAELAERLGVGDSDRERACRRVVEHLSARGDWLLIFDSAPDRQSLTGLVPVTGEGQVLITSVDPHWDTLARPMRVEAFSDADAIAFLRGRRGGDTTPAEEKALVELVDQLGGLPLALEQAAAYCTAGAIGWQEFMHRYRADCVNVLGRHLPCDYATPLTVTWRLTLRLIDGCNRAAGQSLRILAFYGPAPVPRDLIFSRVAGLPRALRRASADPVKADEVVATLLSCSLVNPADTARPDAAQSGATDLQLHQLVQTVIRDFTIQGSAVARPRSVGSLLERSWTSDRYARIAMDVLLAATPADARDSRHGPRFVALLPHVQALLGHADRLQIVSRNLATLQHIYGNFLEYRRHDGAARFLLERALQARLATLGARHIETLETMSLLGFALHRDPTQRRRSLDLCRQALTGYRRHFTDHHPATLTAITYLGAAFFGLEKIEQGRDMCEYALWGRRATLGDDHPDTLSSMNNLAVMLWRSGEFRRAKELAEQALQGRRAILGEHNPETLRSMNNMASALWGLGELEQARDLCGRALSLRLALLGPGHPDVNNSVGDLTAICQAIEIANGADGDRT</sequence>
<name>A0ABV9EC51_9ACTN</name>
<protein>
    <submittedName>
        <fullName evidence="1">FxSxx-COOH system tetratricopeptide repeat protein</fullName>
    </submittedName>
</protein>
<dbReference type="EMBL" id="JBHSFN010000007">
    <property type="protein sequence ID" value="MFC4587007.1"/>
    <property type="molecule type" value="Genomic_DNA"/>
</dbReference>
<dbReference type="NCBIfam" id="NF040586">
    <property type="entry name" value="FxSxx_TPR"/>
    <property type="match status" value="1"/>
</dbReference>
<dbReference type="SUPFAM" id="SSF52540">
    <property type="entry name" value="P-loop containing nucleoside triphosphate hydrolases"/>
    <property type="match status" value="1"/>
</dbReference>
<keyword evidence="2" id="KW-1185">Reference proteome</keyword>
<proteinExistence type="predicted"/>
<reference evidence="2" key="1">
    <citation type="journal article" date="2019" name="Int. J. Syst. Evol. Microbiol.">
        <title>The Global Catalogue of Microorganisms (GCM) 10K type strain sequencing project: providing services to taxonomists for standard genome sequencing and annotation.</title>
        <authorList>
            <consortium name="The Broad Institute Genomics Platform"/>
            <consortium name="The Broad Institute Genome Sequencing Center for Infectious Disease"/>
            <person name="Wu L."/>
            <person name="Ma J."/>
        </authorList>
    </citation>
    <scope>NUCLEOTIDE SEQUENCE [LARGE SCALE GENOMIC DNA]</scope>
    <source>
        <strain evidence="2">CCUG 49560</strain>
    </source>
</reference>
<dbReference type="InterPro" id="IPR011990">
    <property type="entry name" value="TPR-like_helical_dom_sf"/>
</dbReference>
<accession>A0ABV9EC51</accession>